<feature type="transmembrane region" description="Helical" evidence="1">
    <location>
        <begin position="40"/>
        <end position="59"/>
    </location>
</feature>
<accession>A0A927F501</accession>
<name>A0A927F501_9BACT</name>
<gene>
    <name evidence="2" type="ORF">IEN85_01475</name>
</gene>
<evidence type="ECO:0000313" key="3">
    <source>
        <dbReference type="Proteomes" id="UP000622317"/>
    </source>
</evidence>
<dbReference type="InterPro" id="IPR010718">
    <property type="entry name" value="DUF1294"/>
</dbReference>
<dbReference type="RefSeq" id="WP_191615287.1">
    <property type="nucleotide sequence ID" value="NZ_JACYFG010000002.1"/>
</dbReference>
<keyword evidence="3" id="KW-1185">Reference proteome</keyword>
<dbReference type="Proteomes" id="UP000622317">
    <property type="component" value="Unassembled WGS sequence"/>
</dbReference>
<keyword evidence="1" id="KW-0812">Transmembrane</keyword>
<comment type="caution">
    <text evidence="2">The sequence shown here is derived from an EMBL/GenBank/DDBJ whole genome shotgun (WGS) entry which is preliminary data.</text>
</comment>
<dbReference type="AlphaFoldDB" id="A0A927F501"/>
<dbReference type="EMBL" id="JACYFG010000002">
    <property type="protein sequence ID" value="MBD5778165.1"/>
    <property type="molecule type" value="Genomic_DNA"/>
</dbReference>
<organism evidence="2 3">
    <name type="scientific">Pelagicoccus enzymogenes</name>
    <dbReference type="NCBI Taxonomy" id="2773457"/>
    <lineage>
        <taxon>Bacteria</taxon>
        <taxon>Pseudomonadati</taxon>
        <taxon>Verrucomicrobiota</taxon>
        <taxon>Opitutia</taxon>
        <taxon>Puniceicoccales</taxon>
        <taxon>Pelagicoccaceae</taxon>
        <taxon>Pelagicoccus</taxon>
    </lineage>
</organism>
<evidence type="ECO:0000313" key="2">
    <source>
        <dbReference type="EMBL" id="MBD5778165.1"/>
    </source>
</evidence>
<feature type="transmembrane region" description="Helical" evidence="1">
    <location>
        <begin position="71"/>
        <end position="89"/>
    </location>
</feature>
<proteinExistence type="predicted"/>
<keyword evidence="1" id="KW-0472">Membrane</keyword>
<keyword evidence="1" id="KW-1133">Transmembrane helix</keyword>
<evidence type="ECO:0000256" key="1">
    <source>
        <dbReference type="SAM" id="Phobius"/>
    </source>
</evidence>
<protein>
    <submittedName>
        <fullName evidence="2">DUF1294 domain-containing protein</fullName>
    </submittedName>
</protein>
<feature type="transmembrane region" description="Helical" evidence="1">
    <location>
        <begin position="6"/>
        <end position="28"/>
    </location>
</feature>
<sequence>MPNPNQLITLFAILNAVAFLLFGIDKLLAKASRRRVSEKALLLASAVAASPGALLGMVVFNHKTSKPKFRYGVPGLLIAHAALSYWLSYA</sequence>
<reference evidence="2" key="1">
    <citation type="submission" date="2020-09" db="EMBL/GenBank/DDBJ databases">
        <title>Pelagicoccus enzymogenes sp. nov. with an EPS production, isolated from marine sediment.</title>
        <authorList>
            <person name="Feng X."/>
        </authorList>
    </citation>
    <scope>NUCLEOTIDE SEQUENCE</scope>
    <source>
        <strain evidence="2">NFK12</strain>
    </source>
</reference>
<dbReference type="Pfam" id="PF06961">
    <property type="entry name" value="DUF1294"/>
    <property type="match status" value="1"/>
</dbReference>